<gene>
    <name evidence="4" type="primary">arsI_1</name>
    <name evidence="4" type="ORF">Sya03_33010</name>
</gene>
<dbReference type="PROSITE" id="PS50801">
    <property type="entry name" value="STAS"/>
    <property type="match status" value="1"/>
</dbReference>
<protein>
    <recommendedName>
        <fullName evidence="2">Anti-sigma factor antagonist</fullName>
    </recommendedName>
</protein>
<dbReference type="InterPro" id="IPR036513">
    <property type="entry name" value="STAS_dom_sf"/>
</dbReference>
<dbReference type="InterPro" id="IPR002645">
    <property type="entry name" value="STAS_dom"/>
</dbReference>
<evidence type="ECO:0000313" key="4">
    <source>
        <dbReference type="EMBL" id="GIJ03949.1"/>
    </source>
</evidence>
<name>A0A8J3Y9E5_9ACTN</name>
<organism evidence="4 5">
    <name type="scientific">Spirilliplanes yamanashiensis</name>
    <dbReference type="NCBI Taxonomy" id="42233"/>
    <lineage>
        <taxon>Bacteria</taxon>
        <taxon>Bacillati</taxon>
        <taxon>Actinomycetota</taxon>
        <taxon>Actinomycetes</taxon>
        <taxon>Micromonosporales</taxon>
        <taxon>Micromonosporaceae</taxon>
        <taxon>Spirilliplanes</taxon>
    </lineage>
</organism>
<dbReference type="PANTHER" id="PTHR33495:SF2">
    <property type="entry name" value="ANTI-SIGMA FACTOR ANTAGONIST TM_1081-RELATED"/>
    <property type="match status" value="1"/>
</dbReference>
<dbReference type="InterPro" id="IPR003658">
    <property type="entry name" value="Anti-sigma_ant"/>
</dbReference>
<reference evidence="4" key="1">
    <citation type="submission" date="2021-01" db="EMBL/GenBank/DDBJ databases">
        <title>Whole genome shotgun sequence of Spirilliplanes yamanashiensis NBRC 15828.</title>
        <authorList>
            <person name="Komaki H."/>
            <person name="Tamura T."/>
        </authorList>
    </citation>
    <scope>NUCLEOTIDE SEQUENCE</scope>
    <source>
        <strain evidence="4">NBRC 15828</strain>
    </source>
</reference>
<comment type="similarity">
    <text evidence="1 2">Belongs to the anti-sigma-factor antagonist family.</text>
</comment>
<evidence type="ECO:0000256" key="1">
    <source>
        <dbReference type="ARBA" id="ARBA00009013"/>
    </source>
</evidence>
<evidence type="ECO:0000313" key="5">
    <source>
        <dbReference type="Proteomes" id="UP000652013"/>
    </source>
</evidence>
<dbReference type="Proteomes" id="UP000652013">
    <property type="component" value="Unassembled WGS sequence"/>
</dbReference>
<evidence type="ECO:0000259" key="3">
    <source>
        <dbReference type="PROSITE" id="PS50801"/>
    </source>
</evidence>
<evidence type="ECO:0000256" key="2">
    <source>
        <dbReference type="RuleBase" id="RU003749"/>
    </source>
</evidence>
<dbReference type="AlphaFoldDB" id="A0A8J3Y9E5"/>
<dbReference type="CDD" id="cd07043">
    <property type="entry name" value="STAS_anti-anti-sigma_factors"/>
    <property type="match status" value="1"/>
</dbReference>
<dbReference type="Gene3D" id="3.30.750.24">
    <property type="entry name" value="STAS domain"/>
    <property type="match status" value="1"/>
</dbReference>
<dbReference type="SUPFAM" id="SSF52091">
    <property type="entry name" value="SpoIIaa-like"/>
    <property type="match status" value="1"/>
</dbReference>
<dbReference type="RefSeq" id="WP_203939195.1">
    <property type="nucleotide sequence ID" value="NZ_BAAAGJ010000002.1"/>
</dbReference>
<comment type="caution">
    <text evidence="4">The sequence shown here is derived from an EMBL/GenBank/DDBJ whole genome shotgun (WGS) entry which is preliminary data.</text>
</comment>
<feature type="domain" description="STAS" evidence="3">
    <location>
        <begin position="19"/>
        <end position="116"/>
    </location>
</feature>
<dbReference type="Pfam" id="PF01740">
    <property type="entry name" value="STAS"/>
    <property type="match status" value="1"/>
</dbReference>
<dbReference type="EMBL" id="BOOY01000025">
    <property type="protein sequence ID" value="GIJ03949.1"/>
    <property type="molecule type" value="Genomic_DNA"/>
</dbReference>
<dbReference type="GO" id="GO:0043856">
    <property type="term" value="F:anti-sigma factor antagonist activity"/>
    <property type="evidence" value="ECO:0007669"/>
    <property type="project" value="InterPro"/>
</dbReference>
<accession>A0A8J3Y9E5</accession>
<proteinExistence type="inferred from homology"/>
<sequence length="116" mass="12357">MTPEILALTVRDLGDTGRVLTATGEIDHDTRAAVRDAVMESVDAGRTRVVLDVAGVEFCDSGALSAFVEAHRRTEAAGGWFRLAGASGRVQLVLRLANLDRILQLRPTVAEATADL</sequence>
<keyword evidence="5" id="KW-1185">Reference proteome</keyword>
<dbReference type="NCBIfam" id="TIGR00377">
    <property type="entry name" value="ant_ant_sig"/>
    <property type="match status" value="1"/>
</dbReference>
<dbReference type="PANTHER" id="PTHR33495">
    <property type="entry name" value="ANTI-SIGMA FACTOR ANTAGONIST TM_1081-RELATED-RELATED"/>
    <property type="match status" value="1"/>
</dbReference>